<dbReference type="KEGG" id="gma:AciX8_1293"/>
<dbReference type="EMBL" id="CP003130">
    <property type="protein sequence ID" value="AEU35636.1"/>
    <property type="molecule type" value="Genomic_DNA"/>
</dbReference>
<dbReference type="RefSeq" id="WP_014264516.1">
    <property type="nucleotide sequence ID" value="NC_016631.1"/>
</dbReference>
<name>G8NYY4_GRAMM</name>
<evidence type="ECO:0000313" key="1">
    <source>
        <dbReference type="EMBL" id="AEU35636.1"/>
    </source>
</evidence>
<keyword evidence="2" id="KW-1185">Reference proteome</keyword>
<dbReference type="Gene3D" id="3.20.20.140">
    <property type="entry name" value="Metal-dependent hydrolases"/>
    <property type="match status" value="1"/>
</dbReference>
<reference evidence="1 2" key="1">
    <citation type="submission" date="2011-11" db="EMBL/GenBank/DDBJ databases">
        <title>Complete sequence of Granulicella mallensis MP5ACTX8.</title>
        <authorList>
            <consortium name="US DOE Joint Genome Institute"/>
            <person name="Lucas S."/>
            <person name="Copeland A."/>
            <person name="Lapidus A."/>
            <person name="Cheng J.-F."/>
            <person name="Goodwin L."/>
            <person name="Pitluck S."/>
            <person name="Peters L."/>
            <person name="Lu M."/>
            <person name="Detter J.C."/>
            <person name="Han C."/>
            <person name="Tapia R."/>
            <person name="Land M."/>
            <person name="Hauser L."/>
            <person name="Kyrpides N."/>
            <person name="Ivanova N."/>
            <person name="Mikhailova N."/>
            <person name="Pagani I."/>
            <person name="Rawat S."/>
            <person name="Mannisto M."/>
            <person name="Haggblom M."/>
            <person name="Woyke T."/>
        </authorList>
    </citation>
    <scope>NUCLEOTIDE SEQUENCE [LARGE SCALE GENOMIC DNA]</scope>
    <source>
        <strain evidence="2">ATCC BAA-1857 / DSM 23137 / MP5ACTX8</strain>
    </source>
</reference>
<dbReference type="PANTHER" id="PTHR10443">
    <property type="entry name" value="MICROSOMAL DIPEPTIDASE"/>
    <property type="match status" value="1"/>
</dbReference>
<dbReference type="SUPFAM" id="SSF51556">
    <property type="entry name" value="Metallo-dependent hydrolases"/>
    <property type="match status" value="1"/>
</dbReference>
<gene>
    <name evidence="1" type="ordered locus">AciX8_1293</name>
</gene>
<dbReference type="InterPro" id="IPR008257">
    <property type="entry name" value="Pept_M19"/>
</dbReference>
<dbReference type="STRING" id="682795.AciX8_1293"/>
<dbReference type="InterPro" id="IPR032466">
    <property type="entry name" value="Metal_Hydrolase"/>
</dbReference>
<dbReference type="PROSITE" id="PS51365">
    <property type="entry name" value="RENAL_DIPEPTIDASE_2"/>
    <property type="match status" value="1"/>
</dbReference>
<dbReference type="GO" id="GO:0006508">
    <property type="term" value="P:proteolysis"/>
    <property type="evidence" value="ECO:0007669"/>
    <property type="project" value="InterPro"/>
</dbReference>
<organism evidence="1 2">
    <name type="scientific">Granulicella mallensis (strain ATCC BAA-1857 / DSM 23137 / MP5ACTX8)</name>
    <dbReference type="NCBI Taxonomy" id="682795"/>
    <lineage>
        <taxon>Bacteria</taxon>
        <taxon>Pseudomonadati</taxon>
        <taxon>Acidobacteriota</taxon>
        <taxon>Terriglobia</taxon>
        <taxon>Terriglobales</taxon>
        <taxon>Acidobacteriaceae</taxon>
        <taxon>Granulicella</taxon>
    </lineage>
</organism>
<dbReference type="HOGENOM" id="CLU_031404_2_1_0"/>
<dbReference type="GO" id="GO:0070573">
    <property type="term" value="F:metallodipeptidase activity"/>
    <property type="evidence" value="ECO:0007669"/>
    <property type="project" value="InterPro"/>
</dbReference>
<dbReference type="OrthoDB" id="9804920at2"/>
<protein>
    <submittedName>
        <fullName evidence="1">Membrane dipeptidase</fullName>
        <ecNumber evidence="1">3.4.13.19</ecNumber>
    </submittedName>
</protein>
<dbReference type="eggNOG" id="COG2355">
    <property type="taxonomic scope" value="Bacteria"/>
</dbReference>
<keyword evidence="1" id="KW-0645">Protease</keyword>
<proteinExistence type="predicted"/>
<sequence>MQDSAKFHASALVIDGHADTPQRFVDEGWNFSDPLNSGMLNLDSAGQGNLAAEFFAIWVEPKGWRGRYAYRTLQLIDGVYEQLRKHPSTMRFGLTPADIVQAHQDGVFCALLGIEGGHSIEADLGLLRLYHRLGVRYMTLTWTNTNEWADSSGDLDNPSVHHHNGLNDFGRDVIREMNRLGMMVDVSHVSDKTFWDVLQTTHAPIIASHSSARALTDTLRNLTDEQLCAVATNNGVVMVNFCTSFIDDNWRTAWSATQPQREPLYAAATAPYLERGEPVPYSVFLAIDRAFYAQHLAPTMPLAPFDSLIDHFDHVAKVAGIDHVGIGSDFDGFSILPAEISSAADLPKITAALQRRGYTEEQLKKLLGGNLLRVFADVQAEAAKE</sequence>
<evidence type="ECO:0000313" key="2">
    <source>
        <dbReference type="Proteomes" id="UP000007113"/>
    </source>
</evidence>
<accession>G8NYY4</accession>
<dbReference type="Pfam" id="PF01244">
    <property type="entry name" value="Peptidase_M19"/>
    <property type="match status" value="1"/>
</dbReference>
<dbReference type="AlphaFoldDB" id="G8NYY4"/>
<dbReference type="PANTHER" id="PTHR10443:SF12">
    <property type="entry name" value="DIPEPTIDASE"/>
    <property type="match status" value="1"/>
</dbReference>
<dbReference type="EC" id="3.4.13.19" evidence="1"/>
<keyword evidence="1" id="KW-0378">Hydrolase</keyword>
<dbReference type="CDD" id="cd01301">
    <property type="entry name" value="rDP_like"/>
    <property type="match status" value="1"/>
</dbReference>
<dbReference type="Proteomes" id="UP000007113">
    <property type="component" value="Chromosome"/>
</dbReference>
<keyword evidence="1" id="KW-0224">Dipeptidase</keyword>